<dbReference type="AlphaFoldDB" id="A0A081NEB5"/>
<comment type="caution">
    <text evidence="5">The sequence shown here is derived from an EMBL/GenBank/DDBJ whole genome shotgun (WGS) entry which is preliminary data.</text>
</comment>
<dbReference type="STRING" id="1137799.GZ78_19095"/>
<evidence type="ECO:0000313" key="5">
    <source>
        <dbReference type="EMBL" id="KEQ16788.1"/>
    </source>
</evidence>
<dbReference type="RefSeq" id="WP_034838899.1">
    <property type="nucleotide sequence ID" value="NZ_JOKH01000004.1"/>
</dbReference>
<comment type="catalytic activity">
    <reaction evidence="4">
        <text>(S)-ureidoglycolate = urea + glyoxylate</text>
        <dbReference type="Rhea" id="RHEA:11304"/>
        <dbReference type="ChEBI" id="CHEBI:16199"/>
        <dbReference type="ChEBI" id="CHEBI:36655"/>
        <dbReference type="ChEBI" id="CHEBI:57296"/>
        <dbReference type="EC" id="4.3.2.3"/>
    </reaction>
</comment>
<comment type="subunit">
    <text evidence="1">Homodimer.</text>
</comment>
<dbReference type="GO" id="GO:0004848">
    <property type="term" value="F:ureidoglycolate hydrolase activity"/>
    <property type="evidence" value="ECO:0007669"/>
    <property type="project" value="InterPro"/>
</dbReference>
<evidence type="ECO:0000313" key="6">
    <source>
        <dbReference type="Proteomes" id="UP000028073"/>
    </source>
</evidence>
<evidence type="ECO:0000256" key="1">
    <source>
        <dbReference type="ARBA" id="ARBA00011738"/>
    </source>
</evidence>
<dbReference type="EMBL" id="JOKH01000004">
    <property type="protein sequence ID" value="KEQ16788.1"/>
    <property type="molecule type" value="Genomic_DNA"/>
</dbReference>
<proteinExistence type="predicted"/>
<dbReference type="PIRSF" id="PIRSF017306">
    <property type="entry name" value="Ureidogly_hydro"/>
    <property type="match status" value="1"/>
</dbReference>
<dbReference type="Gene3D" id="2.60.120.480">
    <property type="entry name" value="Ureidoglycolate hydrolase"/>
    <property type="match status" value="1"/>
</dbReference>
<dbReference type="InterPro" id="IPR011051">
    <property type="entry name" value="RmlC_Cupin_sf"/>
</dbReference>
<dbReference type="PANTHER" id="PTHR21221:SF1">
    <property type="entry name" value="UREIDOGLYCOLATE LYASE"/>
    <property type="match status" value="1"/>
</dbReference>
<keyword evidence="3" id="KW-0456">Lyase</keyword>
<dbReference type="GO" id="GO:0000256">
    <property type="term" value="P:allantoin catabolic process"/>
    <property type="evidence" value="ECO:0007669"/>
    <property type="project" value="InterPro"/>
</dbReference>
<keyword evidence="2" id="KW-0659">Purine metabolism</keyword>
<reference evidence="5 6" key="1">
    <citation type="submission" date="2014-06" db="EMBL/GenBank/DDBJ databases">
        <title>Whole Genome Sequences of Three Symbiotic Endozoicomonas Bacteria.</title>
        <authorList>
            <person name="Neave M.J."/>
            <person name="Apprill A."/>
            <person name="Voolstra C.R."/>
        </authorList>
    </citation>
    <scope>NUCLEOTIDE SEQUENCE [LARGE SCALE GENOMIC DNA]</scope>
    <source>
        <strain evidence="5 6">DSM 25634</strain>
    </source>
</reference>
<dbReference type="Proteomes" id="UP000028073">
    <property type="component" value="Unassembled WGS sequence"/>
</dbReference>
<evidence type="ECO:0008006" key="7">
    <source>
        <dbReference type="Google" id="ProtNLM"/>
    </source>
</evidence>
<dbReference type="SUPFAM" id="SSF51182">
    <property type="entry name" value="RmlC-like cupins"/>
    <property type="match status" value="1"/>
</dbReference>
<dbReference type="Pfam" id="PF04115">
    <property type="entry name" value="Ureidogly_lyase"/>
    <property type="match status" value="1"/>
</dbReference>
<keyword evidence="6" id="KW-1185">Reference proteome</keyword>
<dbReference type="InterPro" id="IPR047233">
    <property type="entry name" value="UAH_cupin"/>
</dbReference>
<organism evidence="5 6">
    <name type="scientific">Endozoicomonas numazuensis</name>
    <dbReference type="NCBI Taxonomy" id="1137799"/>
    <lineage>
        <taxon>Bacteria</taxon>
        <taxon>Pseudomonadati</taxon>
        <taxon>Pseudomonadota</taxon>
        <taxon>Gammaproteobacteria</taxon>
        <taxon>Oceanospirillales</taxon>
        <taxon>Endozoicomonadaceae</taxon>
        <taxon>Endozoicomonas</taxon>
    </lineage>
</organism>
<dbReference type="OrthoDB" id="9804602at2"/>
<evidence type="ECO:0000256" key="3">
    <source>
        <dbReference type="ARBA" id="ARBA00023239"/>
    </source>
</evidence>
<evidence type="ECO:0000256" key="2">
    <source>
        <dbReference type="ARBA" id="ARBA00022631"/>
    </source>
</evidence>
<dbReference type="InterPro" id="IPR024060">
    <property type="entry name" value="Ureidoglycolate_lyase_dom_sf"/>
</dbReference>
<name>A0A081NEB5_9GAMM</name>
<evidence type="ECO:0000256" key="4">
    <source>
        <dbReference type="ARBA" id="ARBA00047684"/>
    </source>
</evidence>
<accession>A0A081NEB5</accession>
<dbReference type="GO" id="GO:0050385">
    <property type="term" value="F:ureidoglycolate lyase activity"/>
    <property type="evidence" value="ECO:0007669"/>
    <property type="project" value="UniProtKB-EC"/>
</dbReference>
<dbReference type="eggNOG" id="COG3194">
    <property type="taxonomic scope" value="Bacteria"/>
</dbReference>
<dbReference type="InterPro" id="IPR007247">
    <property type="entry name" value="Ureidogly_lyase"/>
</dbReference>
<gene>
    <name evidence="5" type="ORF">GZ78_19095</name>
</gene>
<dbReference type="GO" id="GO:0006144">
    <property type="term" value="P:purine nucleobase metabolic process"/>
    <property type="evidence" value="ECO:0007669"/>
    <property type="project" value="UniProtKB-KW"/>
</dbReference>
<sequence>MPRTLTRRALPIEPLSADSFKPFGDVIEACGNAMTINQGRCHKFNDLTHIQTDAEGEVAIHIYHTQAIQKPYCIDLLERHPMGSQAFMPLEKQPFLIVVAPDNNQEPDFNNIRCFATDGSQGINYYPGTWHHPLLSMGSGISYLVIDRKGPGQNCDEVLIPEHLSLTVGAQL</sequence>
<dbReference type="CDD" id="cd20298">
    <property type="entry name" value="cupin_UAH"/>
    <property type="match status" value="1"/>
</dbReference>
<protein>
    <recommendedName>
        <fullName evidence="7">Ureidoglycolate hydrolase</fullName>
    </recommendedName>
</protein>
<dbReference type="PANTHER" id="PTHR21221">
    <property type="entry name" value="UREIDOGLYCOLATE HYDROLASE"/>
    <property type="match status" value="1"/>
</dbReference>